<dbReference type="AlphaFoldDB" id="A0A699U1M7"/>
<accession>A0A699U1M7</accession>
<reference evidence="1" key="1">
    <citation type="journal article" date="2019" name="Sci. Rep.">
        <title>Draft genome of Tanacetum cinerariifolium, the natural source of mosquito coil.</title>
        <authorList>
            <person name="Yamashiro T."/>
            <person name="Shiraishi A."/>
            <person name="Satake H."/>
            <person name="Nakayama K."/>
        </authorList>
    </citation>
    <scope>NUCLEOTIDE SEQUENCE</scope>
</reference>
<protein>
    <submittedName>
        <fullName evidence="1">NBS-containing resistance-like protein</fullName>
    </submittedName>
</protein>
<gene>
    <name evidence="1" type="ORF">Tci_887187</name>
</gene>
<evidence type="ECO:0000313" key="1">
    <source>
        <dbReference type="EMBL" id="GFD15218.1"/>
    </source>
</evidence>
<sequence>MNVSSTAQLTAYRDADRATSSRFSADAEYQGVANMVFETAWVRNVLHEFHSLVFIATLFYYDNVSVVYMSTNAVQHQKIKHIEIDIPFARDFVASG</sequence>
<proteinExistence type="predicted"/>
<dbReference type="EMBL" id="BKCJ011284882">
    <property type="protein sequence ID" value="GFD15218.1"/>
    <property type="molecule type" value="Genomic_DNA"/>
</dbReference>
<comment type="caution">
    <text evidence="1">The sequence shown here is derived from an EMBL/GenBank/DDBJ whole genome shotgun (WGS) entry which is preliminary data.</text>
</comment>
<organism evidence="1">
    <name type="scientific">Tanacetum cinerariifolium</name>
    <name type="common">Dalmatian daisy</name>
    <name type="synonym">Chrysanthemum cinerariifolium</name>
    <dbReference type="NCBI Taxonomy" id="118510"/>
    <lineage>
        <taxon>Eukaryota</taxon>
        <taxon>Viridiplantae</taxon>
        <taxon>Streptophyta</taxon>
        <taxon>Embryophyta</taxon>
        <taxon>Tracheophyta</taxon>
        <taxon>Spermatophyta</taxon>
        <taxon>Magnoliopsida</taxon>
        <taxon>eudicotyledons</taxon>
        <taxon>Gunneridae</taxon>
        <taxon>Pentapetalae</taxon>
        <taxon>asterids</taxon>
        <taxon>campanulids</taxon>
        <taxon>Asterales</taxon>
        <taxon>Asteraceae</taxon>
        <taxon>Asteroideae</taxon>
        <taxon>Anthemideae</taxon>
        <taxon>Anthemidinae</taxon>
        <taxon>Tanacetum</taxon>
    </lineage>
</organism>
<name>A0A699U1M7_TANCI</name>